<evidence type="ECO:0000256" key="4">
    <source>
        <dbReference type="ARBA" id="ARBA00022729"/>
    </source>
</evidence>
<sequence length="477" mass="52376">SLVRWEIELLAEGSFSDTPALQLLLVTAGRLGTIGDGAFTGLVLLEYLFIEDNEVGTISPTALRGLRRLLYLSLANNRLETLPKDLFQGLKSLSQLDLRGNPFQCNCELRWVATWLPSSPFPTDSGHCQGPPDLQGVPLAQLQLQDFQCQGTELRPFQSLPFQSLTAEPFAHGSHQGVVVAQPFAGACVLLEWDQLAGRFRAPTIVNGSWPVACHPLQLGATFLLVVAQLHGSSSVWRRSGGPGSPFIHLQSLGGGYLRRPHSLATTQFGGHFYLGVADSSKGGVSTLFRWGGRGFYPFQSLRPWQRDTDLEFLELGGHQALVVCTGSRRPLVYRWATKSGNYLPHTDIPHVPDVYAAKHFRLSGQVFLCLSRFLGDAKVMRWEGSMFREVQQVPARGSLVFQPLVVGGYHYVILGNDFSPSRLYRLGAGGHLEASQELVATTPRAFAPISMGELHFVVATSFKGATQIYQHLVVDL</sequence>
<dbReference type="SMART" id="SM00082">
    <property type="entry name" value="LRRCT"/>
    <property type="match status" value="1"/>
</dbReference>
<comment type="subcellular location">
    <subcellularLocation>
        <location evidence="1">Secreted</location>
    </subcellularLocation>
</comment>
<dbReference type="InterPro" id="IPR005492">
    <property type="entry name" value="EPTP"/>
</dbReference>
<keyword evidence="3" id="KW-0433">Leucine-rich repeat</keyword>
<feature type="non-terminal residue" evidence="8">
    <location>
        <position position="477"/>
    </location>
</feature>
<dbReference type="Pfam" id="PF13855">
    <property type="entry name" value="LRR_8"/>
    <property type="match status" value="1"/>
</dbReference>
<dbReference type="InterPro" id="IPR003591">
    <property type="entry name" value="Leu-rich_rpt_typical-subtyp"/>
</dbReference>
<dbReference type="InterPro" id="IPR001611">
    <property type="entry name" value="Leu-rich_rpt"/>
</dbReference>
<dbReference type="EMBL" id="VXBP01010646">
    <property type="protein sequence ID" value="NXO05281.1"/>
    <property type="molecule type" value="Genomic_DNA"/>
</dbReference>
<dbReference type="AlphaFoldDB" id="A0A7L1NZ71"/>
<feature type="domain" description="LRRCT" evidence="7">
    <location>
        <begin position="101"/>
        <end position="150"/>
    </location>
</feature>
<dbReference type="GO" id="GO:0042551">
    <property type="term" value="P:neuron maturation"/>
    <property type="evidence" value="ECO:0007669"/>
    <property type="project" value="TreeGrafter"/>
</dbReference>
<evidence type="ECO:0000256" key="3">
    <source>
        <dbReference type="ARBA" id="ARBA00022614"/>
    </source>
</evidence>
<dbReference type="PANTHER" id="PTHR24367">
    <property type="entry name" value="LEUCINE-RICH REPEAT-CONTAINING PROTEIN"/>
    <property type="match status" value="1"/>
</dbReference>
<dbReference type="InterPro" id="IPR051295">
    <property type="entry name" value="LGI_related"/>
</dbReference>
<keyword evidence="6" id="KW-0325">Glycoprotein</keyword>
<dbReference type="Pfam" id="PF03736">
    <property type="entry name" value="EPTP"/>
    <property type="match status" value="3"/>
</dbReference>
<dbReference type="Gene3D" id="3.80.10.10">
    <property type="entry name" value="Ribonuclease Inhibitor"/>
    <property type="match status" value="1"/>
</dbReference>
<dbReference type="GO" id="GO:0005615">
    <property type="term" value="C:extracellular space"/>
    <property type="evidence" value="ECO:0007669"/>
    <property type="project" value="TreeGrafter"/>
</dbReference>
<dbReference type="SUPFAM" id="SSF101908">
    <property type="entry name" value="Putative isomerase YbhE"/>
    <property type="match status" value="1"/>
</dbReference>
<dbReference type="InterPro" id="IPR032675">
    <property type="entry name" value="LRR_dom_sf"/>
</dbReference>
<dbReference type="SMART" id="SM00369">
    <property type="entry name" value="LRR_TYP"/>
    <property type="match status" value="2"/>
</dbReference>
<evidence type="ECO:0000256" key="5">
    <source>
        <dbReference type="ARBA" id="ARBA00022737"/>
    </source>
</evidence>
<accession>A0A7L1NZ71</accession>
<reference evidence="8 9" key="1">
    <citation type="submission" date="2019-09" db="EMBL/GenBank/DDBJ databases">
        <title>Bird 10,000 Genomes (B10K) Project - Family phase.</title>
        <authorList>
            <person name="Zhang G."/>
        </authorList>
    </citation>
    <scope>NUCLEOTIDE SEQUENCE [LARGE SCALE GENOMIC DNA]</scope>
    <source>
        <strain evidence="8">B10K-DU-002-35</strain>
        <tissue evidence="8">Muscle</tissue>
    </source>
</reference>
<dbReference type="InterPro" id="IPR009039">
    <property type="entry name" value="EAR"/>
</dbReference>
<keyword evidence="4" id="KW-0732">Signal</keyword>
<dbReference type="Proteomes" id="UP000565785">
    <property type="component" value="Unassembled WGS sequence"/>
</dbReference>
<organism evidence="8 9">
    <name type="scientific">Rhinopomastus cyanomelas</name>
    <name type="common">Common scimitarbill</name>
    <dbReference type="NCBI Taxonomy" id="113115"/>
    <lineage>
        <taxon>Eukaryota</taxon>
        <taxon>Metazoa</taxon>
        <taxon>Chordata</taxon>
        <taxon>Craniata</taxon>
        <taxon>Vertebrata</taxon>
        <taxon>Euteleostomi</taxon>
        <taxon>Archelosauria</taxon>
        <taxon>Archosauria</taxon>
        <taxon>Dinosauria</taxon>
        <taxon>Saurischia</taxon>
        <taxon>Theropoda</taxon>
        <taxon>Coelurosauria</taxon>
        <taxon>Aves</taxon>
        <taxon>Neognathae</taxon>
        <taxon>Neoaves</taxon>
        <taxon>Telluraves</taxon>
        <taxon>Coraciimorphae</taxon>
        <taxon>Bucerotiformes</taxon>
        <taxon>Rhinopomastidae</taxon>
        <taxon>Rhinopomastus</taxon>
    </lineage>
</organism>
<dbReference type="PANTHER" id="PTHR24367:SF268">
    <property type="entry name" value="LEUCINE-RICH REPEAT LGI FAMILY MEMBER 4"/>
    <property type="match status" value="1"/>
</dbReference>
<feature type="non-terminal residue" evidence="8">
    <location>
        <position position="1"/>
    </location>
</feature>
<keyword evidence="2" id="KW-0964">Secreted</keyword>
<gene>
    <name evidence="8" type="primary">Lgi1_1</name>
    <name evidence="8" type="ORF">RHICYA_R15309</name>
</gene>
<dbReference type="PROSITE" id="PS50912">
    <property type="entry name" value="EAR"/>
    <property type="match status" value="4"/>
</dbReference>
<evidence type="ECO:0000256" key="6">
    <source>
        <dbReference type="ARBA" id="ARBA00023180"/>
    </source>
</evidence>
<evidence type="ECO:0000256" key="2">
    <source>
        <dbReference type="ARBA" id="ARBA00022525"/>
    </source>
</evidence>
<dbReference type="SUPFAM" id="SSF52058">
    <property type="entry name" value="L domain-like"/>
    <property type="match status" value="1"/>
</dbReference>
<evidence type="ECO:0000259" key="7">
    <source>
        <dbReference type="SMART" id="SM00082"/>
    </source>
</evidence>
<name>A0A7L1NZ71_RHICY</name>
<proteinExistence type="predicted"/>
<protein>
    <submittedName>
        <fullName evidence="8">LGI1 protein</fullName>
    </submittedName>
</protein>
<keyword evidence="9" id="KW-1185">Reference proteome</keyword>
<dbReference type="GO" id="GO:0022011">
    <property type="term" value="P:myelination in peripheral nervous system"/>
    <property type="evidence" value="ECO:0007669"/>
    <property type="project" value="TreeGrafter"/>
</dbReference>
<dbReference type="InterPro" id="IPR000483">
    <property type="entry name" value="Cys-rich_flank_reg_C"/>
</dbReference>
<comment type="caution">
    <text evidence="8">The sequence shown here is derived from an EMBL/GenBank/DDBJ whole genome shotgun (WGS) entry which is preliminary data.</text>
</comment>
<dbReference type="OrthoDB" id="1687175at2759"/>
<evidence type="ECO:0000313" key="9">
    <source>
        <dbReference type="Proteomes" id="UP000565785"/>
    </source>
</evidence>
<evidence type="ECO:0000313" key="8">
    <source>
        <dbReference type="EMBL" id="NXO05281.1"/>
    </source>
</evidence>
<keyword evidence="5" id="KW-0677">Repeat</keyword>
<evidence type="ECO:0000256" key="1">
    <source>
        <dbReference type="ARBA" id="ARBA00004613"/>
    </source>
</evidence>